<proteinExistence type="predicted"/>
<dbReference type="InterPro" id="IPR036397">
    <property type="entry name" value="RNaseH_sf"/>
</dbReference>
<dbReference type="GO" id="GO:0003676">
    <property type="term" value="F:nucleic acid binding"/>
    <property type="evidence" value="ECO:0007669"/>
    <property type="project" value="InterPro"/>
</dbReference>
<dbReference type="Proteomes" id="UP000439983">
    <property type="component" value="Unassembled WGS sequence"/>
</dbReference>
<dbReference type="RefSeq" id="WP_153440703.1">
    <property type="nucleotide sequence ID" value="NZ_JACIGA010000002.1"/>
</dbReference>
<organism evidence="1 2">
    <name type="scientific">Sinorhizobium terangae</name>
    <dbReference type="NCBI Taxonomy" id="110322"/>
    <lineage>
        <taxon>Bacteria</taxon>
        <taxon>Pseudomonadati</taxon>
        <taxon>Pseudomonadota</taxon>
        <taxon>Alphaproteobacteria</taxon>
        <taxon>Hyphomicrobiales</taxon>
        <taxon>Rhizobiaceae</taxon>
        <taxon>Sinorhizobium/Ensifer group</taxon>
        <taxon>Sinorhizobium</taxon>
    </lineage>
</organism>
<accession>A0A6N7LGS1</accession>
<dbReference type="OrthoDB" id="5705783at2"/>
<name>A0A6N7LGS1_SINTE</name>
<comment type="caution">
    <text evidence="1">The sequence shown here is derived from an EMBL/GenBank/DDBJ whole genome shotgun (WGS) entry which is preliminary data.</text>
</comment>
<dbReference type="EMBL" id="WITC01000078">
    <property type="protein sequence ID" value="MQX16786.1"/>
    <property type="molecule type" value="Genomic_DNA"/>
</dbReference>
<reference evidence="1 2" key="1">
    <citation type="journal article" date="2013" name="Genome Biol.">
        <title>Comparative genomics of the core and accessory genomes of 48 Sinorhizobium strains comprising five genospecies.</title>
        <authorList>
            <person name="Sugawara M."/>
            <person name="Epstein B."/>
            <person name="Badgley B.D."/>
            <person name="Unno T."/>
            <person name="Xu L."/>
            <person name="Reese J."/>
            <person name="Gyaneshwar P."/>
            <person name="Denny R."/>
            <person name="Mudge J."/>
            <person name="Bharti A.K."/>
            <person name="Farmer A.D."/>
            <person name="May G.D."/>
            <person name="Woodward J.E."/>
            <person name="Medigue C."/>
            <person name="Vallenet D."/>
            <person name="Lajus A."/>
            <person name="Rouy Z."/>
            <person name="Martinez-Vaz B."/>
            <person name="Tiffin P."/>
            <person name="Young N.D."/>
            <person name="Sadowsky M.J."/>
        </authorList>
    </citation>
    <scope>NUCLEOTIDE SEQUENCE [LARGE SCALE GENOMIC DNA]</scope>
    <source>
        <strain evidence="1 2">USDA4894</strain>
    </source>
</reference>
<protein>
    <submittedName>
        <fullName evidence="1">Transcriptional regulator</fullName>
    </submittedName>
</protein>
<dbReference type="InterPro" id="IPR012337">
    <property type="entry name" value="RNaseH-like_sf"/>
</dbReference>
<dbReference type="AlphaFoldDB" id="A0A6N7LGS1"/>
<sequence length="179" mass="19519">MIVFLDFEASSLAKNSFPIEVAWVFENGDARTSLIRPAAAWDDWAAEPEAVHGISRSQLETEGVSVDIIAAEMVESLSGHRLYASAPSWDGKWLSVLLRAAGFPRHALRLNVSDDAFADAARAVLGRDVAETVVAEIVSAVTARTQPATRPHRALPDAMLELERWRLIRQEATALASKS</sequence>
<keyword evidence="2" id="KW-1185">Reference proteome</keyword>
<evidence type="ECO:0000313" key="2">
    <source>
        <dbReference type="Proteomes" id="UP000439983"/>
    </source>
</evidence>
<dbReference type="Gene3D" id="3.30.420.10">
    <property type="entry name" value="Ribonuclease H-like superfamily/Ribonuclease H"/>
    <property type="match status" value="1"/>
</dbReference>
<evidence type="ECO:0000313" key="1">
    <source>
        <dbReference type="EMBL" id="MQX16786.1"/>
    </source>
</evidence>
<dbReference type="SUPFAM" id="SSF53098">
    <property type="entry name" value="Ribonuclease H-like"/>
    <property type="match status" value="1"/>
</dbReference>
<gene>
    <name evidence="1" type="ORF">GHK62_19105</name>
</gene>